<feature type="compositionally biased region" description="Low complexity" evidence="3">
    <location>
        <begin position="232"/>
        <end position="241"/>
    </location>
</feature>
<feature type="compositionally biased region" description="Polar residues" evidence="3">
    <location>
        <begin position="327"/>
        <end position="338"/>
    </location>
</feature>
<dbReference type="Pfam" id="PF13855">
    <property type="entry name" value="LRR_8"/>
    <property type="match status" value="1"/>
</dbReference>
<comment type="caution">
    <text evidence="5">The sequence shown here is derived from an EMBL/GenBank/DDBJ whole genome shotgun (WGS) entry which is preliminary data.</text>
</comment>
<dbReference type="Proteomes" id="UP001153069">
    <property type="component" value="Unassembled WGS sequence"/>
</dbReference>
<reference evidence="5" key="1">
    <citation type="submission" date="2020-06" db="EMBL/GenBank/DDBJ databases">
        <authorList>
            <consortium name="Plant Systems Biology data submission"/>
        </authorList>
    </citation>
    <scope>NUCLEOTIDE SEQUENCE</scope>
    <source>
        <strain evidence="5">D6</strain>
    </source>
</reference>
<dbReference type="SUPFAM" id="SSF52058">
    <property type="entry name" value="L domain-like"/>
    <property type="match status" value="1"/>
</dbReference>
<keyword evidence="4" id="KW-1133">Transmembrane helix</keyword>
<proteinExistence type="predicted"/>
<feature type="region of interest" description="Disordered" evidence="3">
    <location>
        <begin position="158"/>
        <end position="241"/>
    </location>
</feature>
<dbReference type="InterPro" id="IPR001611">
    <property type="entry name" value="Leu-rich_rpt"/>
</dbReference>
<keyword evidence="5" id="KW-0675">Receptor</keyword>
<evidence type="ECO:0000313" key="5">
    <source>
        <dbReference type="EMBL" id="CAB9497540.1"/>
    </source>
</evidence>
<dbReference type="PANTHER" id="PTHR46662:SF104">
    <property type="entry name" value="GPI-ANCHORED ADHESIN-LIKE PROTEIN PGA55-RELATED"/>
    <property type="match status" value="1"/>
</dbReference>
<dbReference type="FunFam" id="3.80.10.10:FF:000041">
    <property type="entry name" value="LRR receptor-like serine/threonine-protein kinase ERECTA"/>
    <property type="match status" value="1"/>
</dbReference>
<evidence type="ECO:0000256" key="1">
    <source>
        <dbReference type="ARBA" id="ARBA00022614"/>
    </source>
</evidence>
<dbReference type="Gene3D" id="3.80.10.10">
    <property type="entry name" value="Ribonuclease Inhibitor"/>
    <property type="match status" value="2"/>
</dbReference>
<dbReference type="GO" id="GO:0016301">
    <property type="term" value="F:kinase activity"/>
    <property type="evidence" value="ECO:0007669"/>
    <property type="project" value="UniProtKB-KW"/>
</dbReference>
<evidence type="ECO:0000256" key="3">
    <source>
        <dbReference type="SAM" id="MobiDB-lite"/>
    </source>
</evidence>
<feature type="compositionally biased region" description="Basic and acidic residues" evidence="3">
    <location>
        <begin position="302"/>
        <end position="315"/>
    </location>
</feature>
<protein>
    <submittedName>
        <fullName evidence="5">Receptor-like kinase</fullName>
    </submittedName>
</protein>
<dbReference type="PANTHER" id="PTHR46662">
    <property type="entry name" value="DI-GLUCOSE BINDING PROTEIN WITH LEUCINE-RICH REPEAT DOMAIN-CONTAINING PROTEIN"/>
    <property type="match status" value="1"/>
</dbReference>
<name>A0A9N8DBQ2_9STRA</name>
<evidence type="ECO:0000313" key="6">
    <source>
        <dbReference type="Proteomes" id="UP001153069"/>
    </source>
</evidence>
<keyword evidence="5" id="KW-0808">Transferase</keyword>
<keyword evidence="1" id="KW-0433">Leucine-rich repeat</keyword>
<keyword evidence="2" id="KW-0677">Repeat</keyword>
<dbReference type="EMBL" id="CAICTM010000021">
    <property type="protein sequence ID" value="CAB9497540.1"/>
    <property type="molecule type" value="Genomic_DNA"/>
</dbReference>
<accession>A0A9N8DBQ2</accession>
<keyword evidence="4" id="KW-0812">Transmembrane</keyword>
<dbReference type="PROSITE" id="PS51450">
    <property type="entry name" value="LRR"/>
    <property type="match status" value="1"/>
</dbReference>
<feature type="transmembrane region" description="Helical" evidence="4">
    <location>
        <begin position="437"/>
        <end position="460"/>
    </location>
</feature>
<sequence length="933" mass="102145">MSKEEEETDMQNNERALSDEVSREISVLVSTVKEESVAAEAQQIAIHDLPTPLISPVCITKATGNGVVNSKHMQAPRLFVQTHSARDVIEQHGRAMLPQFPVDIVLDPNYTGSCISSVTPEIHASMYPSLDKVTEHDADESINNSNARMNLYPSVQTVEKAEWPPQDKPTDKAPQRRTDESPSPDHDQDADAARIKQTVEEEQDLDDRGQPVFPKSQSPQDTGRNEAKVATSRLSQQDGDSLLSLEDRVYLKTHADARAPEPPQSDVDRAKGANPAKADGCIGRHEKDPELAACPHSQPSAQHDDLPLDKKKMEESLADGTVEQDDSTTQPEQTQHPTGTGRRAVSVGLELAHHDTGNITDEEFGAITDSNDGVATQEEGEDDEENQHLVEAVPVSPLQVARQVSGDGQQSHGHHHSRAEGYFKGVASAFPPWMTQVGAFLVILAAFVIVISIVVAAIIAGNHEDTQQTSLQDERGIQIRNQLSQTLGDSFFKDHDESLPQTMAWHWLVYEDSMQLDDMAPNLLQRFLLVFFYMTMTQEGPWRACNPPENSTRTFSNTMDLCYYEAWVGDGLHKLSGSNLYPTSFQEVLAMRWLTGHECQWAGVFCDPDDNVEAIHLDDMLLNGTLPSEIVHFSQLTSLSLTNNHLTGLLPPLDGLKELEYLDVKQNQFTGAIPSAWWSLSALTHLNVEYNPMSVGSLPSEIGQLSNLEALFLGGVGVTGTLPSEILTLSNLGWLILAFNSVVGTIPTEAGLLKKMEMLIFSKNPMSGTIPSEIATLPLLREFSTWGTQISGTIPTEFYSMETDSLNALILSECNLSGTLSPIHPMNLSFFHGTASLAQMTALGYLLVAKNPGIYGTIPTELGLMTGLERIDLQLTNLSGSMPDEVCTLRPTLGKVRTDCEPLSNGTIPVFCPFGCCTKCCNRETQVCTKAGS</sequence>
<feature type="region of interest" description="Disordered" evidence="3">
    <location>
        <begin position="255"/>
        <end position="342"/>
    </location>
</feature>
<keyword evidence="6" id="KW-1185">Reference proteome</keyword>
<evidence type="ECO:0000256" key="4">
    <source>
        <dbReference type="SAM" id="Phobius"/>
    </source>
</evidence>
<dbReference type="InterPro" id="IPR032675">
    <property type="entry name" value="LRR_dom_sf"/>
</dbReference>
<feature type="compositionally biased region" description="Basic and acidic residues" evidence="3">
    <location>
        <begin position="168"/>
        <end position="199"/>
    </location>
</feature>
<keyword evidence="5" id="KW-0418">Kinase</keyword>
<organism evidence="5 6">
    <name type="scientific">Seminavis robusta</name>
    <dbReference type="NCBI Taxonomy" id="568900"/>
    <lineage>
        <taxon>Eukaryota</taxon>
        <taxon>Sar</taxon>
        <taxon>Stramenopiles</taxon>
        <taxon>Ochrophyta</taxon>
        <taxon>Bacillariophyta</taxon>
        <taxon>Bacillariophyceae</taxon>
        <taxon>Bacillariophycidae</taxon>
        <taxon>Naviculales</taxon>
        <taxon>Naviculaceae</taxon>
        <taxon>Seminavis</taxon>
    </lineage>
</organism>
<gene>
    <name evidence="5" type="ORF">SEMRO_21_G014860.1</name>
</gene>
<evidence type="ECO:0000256" key="2">
    <source>
        <dbReference type="ARBA" id="ARBA00022737"/>
    </source>
</evidence>
<dbReference type="AlphaFoldDB" id="A0A9N8DBQ2"/>
<keyword evidence="4" id="KW-0472">Membrane</keyword>